<proteinExistence type="predicted"/>
<dbReference type="PANTHER" id="PTHR12001:SF44">
    <property type="entry name" value="GERANYLGERANYL PYROPHOSPHATE SYNTHASE"/>
    <property type="match status" value="1"/>
</dbReference>
<dbReference type="Proteomes" id="UP001162087">
    <property type="component" value="Chromosome 16"/>
</dbReference>
<dbReference type="GO" id="GO:0004311">
    <property type="term" value="F:geranylgeranyl diphosphate synthase activity"/>
    <property type="evidence" value="ECO:0007669"/>
    <property type="project" value="UniProtKB-EC"/>
</dbReference>
<protein>
    <submittedName>
        <fullName evidence="1">Uncharacterized protein</fullName>
    </submittedName>
</protein>
<dbReference type="Gene3D" id="1.10.600.10">
    <property type="entry name" value="Farnesyl Diphosphate Synthase"/>
    <property type="match status" value="1"/>
</dbReference>
<dbReference type="SFLD" id="SFLDG01017">
    <property type="entry name" value="Polyprenyl_Transferase_Like"/>
    <property type="match status" value="1"/>
</dbReference>
<dbReference type="SUPFAM" id="SSF48576">
    <property type="entry name" value="Terpenoid synthases"/>
    <property type="match status" value="1"/>
</dbReference>
<evidence type="ECO:0000313" key="2">
    <source>
        <dbReference type="Proteomes" id="UP001162087"/>
    </source>
</evidence>
<dbReference type="InterPro" id="IPR033749">
    <property type="entry name" value="Polyprenyl_synt_CS"/>
</dbReference>
<name>A0AA35NN83_SACK1</name>
<dbReference type="GO" id="GO:0004337">
    <property type="term" value="F:(2E,6E)-farnesyl diphosphate synthase activity"/>
    <property type="evidence" value="ECO:0007669"/>
    <property type="project" value="UniProtKB-EC"/>
</dbReference>
<dbReference type="GO" id="GO:0008299">
    <property type="term" value="P:isoprenoid biosynthetic process"/>
    <property type="evidence" value="ECO:0007669"/>
    <property type="project" value="UniProtKB-KW"/>
</dbReference>
<organism evidence="1 2">
    <name type="scientific">Saccharomyces kudriavzevii (strain ATCC MYA-4449 / AS 2.2408 / CBS 8840 / NBRC 1802 / NCYC 2889)</name>
    <name type="common">Yeast</name>
    <dbReference type="NCBI Taxonomy" id="226230"/>
    <lineage>
        <taxon>Eukaryota</taxon>
        <taxon>Fungi</taxon>
        <taxon>Dikarya</taxon>
        <taxon>Ascomycota</taxon>
        <taxon>Saccharomycotina</taxon>
        <taxon>Saccharomycetes</taxon>
        <taxon>Saccharomycetales</taxon>
        <taxon>Saccharomycetaceae</taxon>
        <taxon>Saccharomyces</taxon>
    </lineage>
</organism>
<dbReference type="PANTHER" id="PTHR12001">
    <property type="entry name" value="GERANYLGERANYL PYROPHOSPHATE SYNTHASE"/>
    <property type="match status" value="1"/>
</dbReference>
<accession>A0AA35NN83</accession>
<evidence type="ECO:0000313" key="1">
    <source>
        <dbReference type="EMBL" id="CAI4053388.1"/>
    </source>
</evidence>
<dbReference type="PROSITE" id="PS00444">
    <property type="entry name" value="POLYPRENYL_SYNTHASE_2"/>
    <property type="match status" value="1"/>
</dbReference>
<dbReference type="GO" id="GO:0046872">
    <property type="term" value="F:metal ion binding"/>
    <property type="evidence" value="ECO:0007669"/>
    <property type="project" value="UniProtKB-KW"/>
</dbReference>
<dbReference type="InterPro" id="IPR000092">
    <property type="entry name" value="Polyprenyl_synt"/>
</dbReference>
<keyword evidence="2" id="KW-1185">Reference proteome</keyword>
<dbReference type="EMBL" id="OX365911">
    <property type="protein sequence ID" value="CAI4053388.1"/>
    <property type="molecule type" value="Genomic_DNA"/>
</dbReference>
<dbReference type="PROSITE" id="PS00723">
    <property type="entry name" value="POLYPRENYL_SYNTHASE_1"/>
    <property type="match status" value="1"/>
</dbReference>
<reference evidence="1" key="1">
    <citation type="submission" date="2022-10" db="EMBL/GenBank/DDBJ databases">
        <authorList>
            <person name="Byrne P K."/>
        </authorList>
    </citation>
    <scope>NUCLEOTIDE SEQUENCE</scope>
    <source>
        <strain evidence="1">IFO1802</strain>
    </source>
</reference>
<dbReference type="OrthoDB" id="6921389at2759"/>
<gene>
    <name evidence="1" type="primary">SKDI16G2030</name>
    <name evidence="1" type="ORF">SKDI_16G2030</name>
</gene>
<sequence length="335" mass="38722">MEAQIDELINKEPVWSSQNENLISKPYSHILLKPGKNFRLNLILQINRVLNLPKDQLAIVSQIIELLHNSSLLIDDIEDNAPLRRGQTTAHLIFGIPSTLNTANYMYFKAMQLLSQLTSEPPLYHELVTIFNEELINLHRGQGLDIYWRDFLPEIIPTQQMYLNMVMNKTGGLFRLTLRLMETLSPTSHHGHSLVPFINLLGIIYQIRDDYLNLKDFQMSSEKGFAEDITEGKISFPIVHALNFTKSEGHTEKHDEILRILSLRTNDKDLKLKLIEILEFHTNSLDYTKNFINQLVNMIKNDKENKYLPVLTLHSNTAANLRGELLYIIDHLSEL</sequence>
<dbReference type="InterPro" id="IPR008949">
    <property type="entry name" value="Isoprenoid_synthase_dom_sf"/>
</dbReference>
<dbReference type="Pfam" id="PF00348">
    <property type="entry name" value="polyprenyl_synt"/>
    <property type="match status" value="1"/>
</dbReference>
<dbReference type="CDD" id="cd00685">
    <property type="entry name" value="Trans_IPPS_HT"/>
    <property type="match status" value="1"/>
</dbReference>
<dbReference type="GO" id="GO:0004161">
    <property type="term" value="F:dimethylallyltranstransferase activity"/>
    <property type="evidence" value="ECO:0007669"/>
    <property type="project" value="UniProtKB-EC"/>
</dbReference>
<dbReference type="SFLD" id="SFLDS00005">
    <property type="entry name" value="Isoprenoid_Synthase_Type_I"/>
    <property type="match status" value="1"/>
</dbReference>